<gene>
    <name evidence="1" type="ORF">A3I39_00635</name>
</gene>
<proteinExistence type="predicted"/>
<protein>
    <submittedName>
        <fullName evidence="1">Uncharacterized protein</fullName>
    </submittedName>
</protein>
<accession>A0A1F8H9B8</accession>
<name>A0A1F8H9B8_9BACT</name>
<dbReference type="AlphaFoldDB" id="A0A1F8H9B8"/>
<dbReference type="Proteomes" id="UP000178155">
    <property type="component" value="Unassembled WGS sequence"/>
</dbReference>
<dbReference type="EMBL" id="MGKW01000017">
    <property type="protein sequence ID" value="OGN34205.1"/>
    <property type="molecule type" value="Genomic_DNA"/>
</dbReference>
<evidence type="ECO:0000313" key="2">
    <source>
        <dbReference type="Proteomes" id="UP000178155"/>
    </source>
</evidence>
<sequence length="71" mass="8289">MKKKLTYLDKLDDWLTIRIDEFYDSIVDDYDFPGGGATCDEAFKKALKRKIVESYRNGQRSRGKLPPSEKK</sequence>
<comment type="caution">
    <text evidence="1">The sequence shown here is derived from an EMBL/GenBank/DDBJ whole genome shotgun (WGS) entry which is preliminary data.</text>
</comment>
<reference evidence="1 2" key="1">
    <citation type="journal article" date="2016" name="Nat. Commun.">
        <title>Thousands of microbial genomes shed light on interconnected biogeochemical processes in an aquifer system.</title>
        <authorList>
            <person name="Anantharaman K."/>
            <person name="Brown C.T."/>
            <person name="Hug L.A."/>
            <person name="Sharon I."/>
            <person name="Castelle C.J."/>
            <person name="Probst A.J."/>
            <person name="Thomas B.C."/>
            <person name="Singh A."/>
            <person name="Wilkins M.J."/>
            <person name="Karaoz U."/>
            <person name="Brodie E.L."/>
            <person name="Williams K.H."/>
            <person name="Hubbard S.S."/>
            <person name="Banfield J.F."/>
        </authorList>
    </citation>
    <scope>NUCLEOTIDE SEQUENCE [LARGE SCALE GENOMIC DNA]</scope>
</reference>
<organism evidence="1 2">
    <name type="scientific">Candidatus Yanofskybacteria bacterium RIFCSPLOWO2_02_FULL_47_9b</name>
    <dbReference type="NCBI Taxonomy" id="1802708"/>
    <lineage>
        <taxon>Bacteria</taxon>
        <taxon>Candidatus Yanofskyibacteriota</taxon>
    </lineage>
</organism>
<evidence type="ECO:0000313" key="1">
    <source>
        <dbReference type="EMBL" id="OGN34205.1"/>
    </source>
</evidence>